<gene>
    <name evidence="1" type="ORF">FBY41_2382</name>
</gene>
<comment type="caution">
    <text evidence="1">The sequence shown here is derived from an EMBL/GenBank/DDBJ whole genome shotgun (WGS) entry which is preliminary data.</text>
</comment>
<dbReference type="Pfam" id="PF21853">
    <property type="entry name" value="DUF6912"/>
    <property type="match status" value="1"/>
</dbReference>
<sequence length="147" mass="15311">MAVVRVYVPLSQADLEQLATSGSLAAGQGTPVSAYAVTSALRSRAPGLDVEDLEYAAFSDAVAAAGSVRSSPRHRRVVAAADADPSWLVQGVGEPASSVVLVAPLPLSRVASFHIDDESAVGVADEEADELLWYDVTELDDVRSFLG</sequence>
<dbReference type="InterPro" id="IPR054206">
    <property type="entry name" value="DUF6912"/>
</dbReference>
<proteinExistence type="predicted"/>
<reference evidence="1 2" key="1">
    <citation type="submission" date="2019-06" db="EMBL/GenBank/DDBJ databases">
        <title>Genome sequencing of plant associated microbes to promote plant fitness in Sorghum bicolor and Oryza sativa.</title>
        <authorList>
            <person name="Coleman-Derr D."/>
        </authorList>
    </citation>
    <scope>NUCLEOTIDE SEQUENCE [LARGE SCALE GENOMIC DNA]</scope>
    <source>
        <strain evidence="1 2">KV-663</strain>
    </source>
</reference>
<organism evidence="1 2">
    <name type="scientific">Humibacillus xanthopallidus</name>
    <dbReference type="NCBI Taxonomy" id="412689"/>
    <lineage>
        <taxon>Bacteria</taxon>
        <taxon>Bacillati</taxon>
        <taxon>Actinomycetota</taxon>
        <taxon>Actinomycetes</taxon>
        <taxon>Micrococcales</taxon>
        <taxon>Intrasporangiaceae</taxon>
        <taxon>Humibacillus</taxon>
    </lineage>
</organism>
<dbReference type="AlphaFoldDB" id="A0A543HVG9"/>
<accession>A0A543HVG9</accession>
<dbReference type="RefSeq" id="WP_141844456.1">
    <property type="nucleotide sequence ID" value="NZ_VFPM01000002.1"/>
</dbReference>
<name>A0A543HVG9_9MICO</name>
<dbReference type="Proteomes" id="UP000316747">
    <property type="component" value="Unassembled WGS sequence"/>
</dbReference>
<dbReference type="OrthoDB" id="4866617at2"/>
<evidence type="ECO:0000313" key="1">
    <source>
        <dbReference type="EMBL" id="TQM62351.1"/>
    </source>
</evidence>
<protein>
    <submittedName>
        <fullName evidence="1">Uncharacterized protein</fullName>
    </submittedName>
</protein>
<dbReference type="EMBL" id="VFPM01000002">
    <property type="protein sequence ID" value="TQM62351.1"/>
    <property type="molecule type" value="Genomic_DNA"/>
</dbReference>
<evidence type="ECO:0000313" key="2">
    <source>
        <dbReference type="Proteomes" id="UP000316747"/>
    </source>
</evidence>
<keyword evidence="2" id="KW-1185">Reference proteome</keyword>